<dbReference type="PANTHER" id="PTHR10625">
    <property type="entry name" value="HISTONE DEACETYLASE HDAC1-RELATED"/>
    <property type="match status" value="1"/>
</dbReference>
<evidence type="ECO:0000256" key="3">
    <source>
        <dbReference type="ARBA" id="ARBA00012111"/>
    </source>
</evidence>
<gene>
    <name evidence="11" type="ORF">BCR32DRAFT_198443</name>
</gene>
<protein>
    <recommendedName>
        <fullName evidence="3">histone deacetylase</fullName>
        <ecNumber evidence="3">3.5.1.98</ecNumber>
    </recommendedName>
</protein>
<keyword evidence="9" id="KW-0539">Nucleus</keyword>
<dbReference type="EC" id="3.5.1.98" evidence="3"/>
<keyword evidence="6" id="KW-0156">Chromatin regulator</keyword>
<keyword evidence="7" id="KW-0805">Transcription regulation</keyword>
<dbReference type="AlphaFoldDB" id="A0A1Y1XMK8"/>
<evidence type="ECO:0000256" key="6">
    <source>
        <dbReference type="ARBA" id="ARBA00022853"/>
    </source>
</evidence>
<dbReference type="InterPro" id="IPR023696">
    <property type="entry name" value="Ureohydrolase_dom_sf"/>
</dbReference>
<keyword evidence="5" id="KW-0378">Hydrolase</keyword>
<dbReference type="Proteomes" id="UP000193944">
    <property type="component" value="Unassembled WGS sequence"/>
</dbReference>
<keyword evidence="8" id="KW-0804">Transcription</keyword>
<evidence type="ECO:0000256" key="5">
    <source>
        <dbReference type="ARBA" id="ARBA00022801"/>
    </source>
</evidence>
<evidence type="ECO:0000313" key="12">
    <source>
        <dbReference type="Proteomes" id="UP000193944"/>
    </source>
</evidence>
<dbReference type="GO" id="GO:0040029">
    <property type="term" value="P:epigenetic regulation of gene expression"/>
    <property type="evidence" value="ECO:0007669"/>
    <property type="project" value="TreeGrafter"/>
</dbReference>
<comment type="caution">
    <text evidence="11">The sequence shown here is derived from an EMBL/GenBank/DDBJ whole genome shotgun (WGS) entry which is preliminary data.</text>
</comment>
<organism evidence="11 12">
    <name type="scientific">Anaeromyces robustus</name>
    <dbReference type="NCBI Taxonomy" id="1754192"/>
    <lineage>
        <taxon>Eukaryota</taxon>
        <taxon>Fungi</taxon>
        <taxon>Fungi incertae sedis</taxon>
        <taxon>Chytridiomycota</taxon>
        <taxon>Chytridiomycota incertae sedis</taxon>
        <taxon>Neocallimastigomycetes</taxon>
        <taxon>Neocallimastigales</taxon>
        <taxon>Neocallimastigaceae</taxon>
        <taxon>Anaeromyces</taxon>
    </lineage>
</organism>
<comment type="subcellular location">
    <subcellularLocation>
        <location evidence="1">Nucleus</location>
    </subcellularLocation>
</comment>
<accession>A0A1Y1XMK8</accession>
<evidence type="ECO:0000256" key="9">
    <source>
        <dbReference type="ARBA" id="ARBA00023242"/>
    </source>
</evidence>
<evidence type="ECO:0000313" key="11">
    <source>
        <dbReference type="EMBL" id="ORX86967.1"/>
    </source>
</evidence>
<evidence type="ECO:0000256" key="1">
    <source>
        <dbReference type="ARBA" id="ARBA00004123"/>
    </source>
</evidence>
<evidence type="ECO:0000256" key="8">
    <source>
        <dbReference type="ARBA" id="ARBA00023163"/>
    </source>
</evidence>
<dbReference type="SUPFAM" id="SSF52768">
    <property type="entry name" value="Arginase/deacetylase"/>
    <property type="match status" value="1"/>
</dbReference>
<reference evidence="11 12" key="1">
    <citation type="submission" date="2016-08" db="EMBL/GenBank/DDBJ databases">
        <title>A Parts List for Fungal Cellulosomes Revealed by Comparative Genomics.</title>
        <authorList>
            <consortium name="DOE Joint Genome Institute"/>
            <person name="Haitjema C.H."/>
            <person name="Gilmore S.P."/>
            <person name="Henske J.K."/>
            <person name="Solomon K.V."/>
            <person name="De Groot R."/>
            <person name="Kuo A."/>
            <person name="Mondo S.J."/>
            <person name="Salamov A.A."/>
            <person name="Labutti K."/>
            <person name="Zhao Z."/>
            <person name="Chiniquy J."/>
            <person name="Barry K."/>
            <person name="Brewer H.M."/>
            <person name="Purvine S.O."/>
            <person name="Wright A.T."/>
            <person name="Boxma B."/>
            <person name="Van Alen T."/>
            <person name="Hackstein J.H."/>
            <person name="Baker S.E."/>
            <person name="Grigoriev I.V."/>
            <person name="O'Malley M.A."/>
        </authorList>
    </citation>
    <scope>NUCLEOTIDE SEQUENCE [LARGE SCALE GENOMIC DNA]</scope>
    <source>
        <strain evidence="11 12">S4</strain>
    </source>
</reference>
<dbReference type="PANTHER" id="PTHR10625:SF5">
    <property type="entry name" value="HISTONE DEACETYLASE"/>
    <property type="match status" value="1"/>
</dbReference>
<keyword evidence="4" id="KW-0678">Repressor</keyword>
<dbReference type="STRING" id="1754192.A0A1Y1XMK8"/>
<name>A0A1Y1XMK8_9FUNG</name>
<dbReference type="PRINTS" id="PR01270">
    <property type="entry name" value="HDASUPER"/>
</dbReference>
<dbReference type="InterPro" id="IPR023801">
    <property type="entry name" value="His_deacetylse_dom"/>
</dbReference>
<dbReference type="GO" id="GO:0141221">
    <property type="term" value="F:histone deacetylase activity, hydrolytic mechanism"/>
    <property type="evidence" value="ECO:0007669"/>
    <property type="project" value="UniProtKB-EC"/>
</dbReference>
<comment type="similarity">
    <text evidence="2">Belongs to the histone deacetylase family. HD type 2 subfamily.</text>
</comment>
<dbReference type="InterPro" id="IPR000286">
    <property type="entry name" value="HDACs"/>
</dbReference>
<feature type="domain" description="Histone deacetylase" evidence="10">
    <location>
        <begin position="12"/>
        <end position="244"/>
    </location>
</feature>
<sequence>MEKKKLDELVETLDSLYLNNKSEQVARLSCGGAIELCKAVWRGDIQNGMAIIRPPGHHAEADRARGFCLYNNVAVAARCLQRDENVKKIMVLDWDIHHGNGIQDIFFDDPDILYISIHRYDGGNFYPYSSDADMDVVGGEHAKGRNINIPWPCGGMGDAEYIYTFNRIILPIAYEFAPDIVIVAAGFDASKDDLLGGCKVSPACFGHMTHMLKSLSGGKLALILEGGYNVEATANAMTACVSVLLNESPPKLKSLSPMDSAYETIQEVTRIQSHYWDSLAPVYMKPCNGI</sequence>
<dbReference type="GO" id="GO:0000118">
    <property type="term" value="C:histone deacetylase complex"/>
    <property type="evidence" value="ECO:0007669"/>
    <property type="project" value="TreeGrafter"/>
</dbReference>
<dbReference type="OrthoDB" id="424012at2759"/>
<evidence type="ECO:0000256" key="2">
    <source>
        <dbReference type="ARBA" id="ARBA00007738"/>
    </source>
</evidence>
<dbReference type="Pfam" id="PF00850">
    <property type="entry name" value="Hist_deacetyl"/>
    <property type="match status" value="1"/>
</dbReference>
<evidence type="ECO:0000259" key="10">
    <source>
        <dbReference type="Pfam" id="PF00850"/>
    </source>
</evidence>
<keyword evidence="12" id="KW-1185">Reference proteome</keyword>
<evidence type="ECO:0000256" key="7">
    <source>
        <dbReference type="ARBA" id="ARBA00023015"/>
    </source>
</evidence>
<dbReference type="InterPro" id="IPR037138">
    <property type="entry name" value="His_deacetylse_dom_sf"/>
</dbReference>
<evidence type="ECO:0000256" key="4">
    <source>
        <dbReference type="ARBA" id="ARBA00022491"/>
    </source>
</evidence>
<dbReference type="EMBL" id="MCFG01000014">
    <property type="protein sequence ID" value="ORX86967.1"/>
    <property type="molecule type" value="Genomic_DNA"/>
</dbReference>
<dbReference type="Gene3D" id="3.40.800.20">
    <property type="entry name" value="Histone deacetylase domain"/>
    <property type="match status" value="1"/>
</dbReference>
<reference evidence="11 12" key="2">
    <citation type="submission" date="2016-08" db="EMBL/GenBank/DDBJ databases">
        <title>Pervasive Adenine N6-methylation of Active Genes in Fungi.</title>
        <authorList>
            <consortium name="DOE Joint Genome Institute"/>
            <person name="Mondo S.J."/>
            <person name="Dannebaum R.O."/>
            <person name="Kuo R.C."/>
            <person name="Labutti K."/>
            <person name="Haridas S."/>
            <person name="Kuo A."/>
            <person name="Salamov A."/>
            <person name="Ahrendt S.R."/>
            <person name="Lipzen A."/>
            <person name="Sullivan W."/>
            <person name="Andreopoulos W.B."/>
            <person name="Clum A."/>
            <person name="Lindquist E."/>
            <person name="Daum C."/>
            <person name="Ramamoorthy G.K."/>
            <person name="Gryganskyi A."/>
            <person name="Culley D."/>
            <person name="Magnuson J.K."/>
            <person name="James T.Y."/>
            <person name="O'Malley M.A."/>
            <person name="Stajich J.E."/>
            <person name="Spatafora J.W."/>
            <person name="Visel A."/>
            <person name="Grigoriev I.V."/>
        </authorList>
    </citation>
    <scope>NUCLEOTIDE SEQUENCE [LARGE SCALE GENOMIC DNA]</scope>
    <source>
        <strain evidence="11 12">S4</strain>
    </source>
</reference>
<proteinExistence type="inferred from homology"/>